<gene>
    <name evidence="3" type="ORF">DXG03_007141</name>
</gene>
<proteinExistence type="predicted"/>
<reference evidence="3" key="2">
    <citation type="submission" date="2021-10" db="EMBL/GenBank/DDBJ databases">
        <title>Phylogenomics reveals ancestral predisposition of the termite-cultivated fungus Termitomyces towards a domesticated lifestyle.</title>
        <authorList>
            <person name="Auxier B."/>
            <person name="Grum-Grzhimaylo A."/>
            <person name="Cardenas M.E."/>
            <person name="Lodge J.D."/>
            <person name="Laessoe T."/>
            <person name="Pedersen O."/>
            <person name="Smith M.E."/>
            <person name="Kuyper T.W."/>
            <person name="Franco-Molano E.A."/>
            <person name="Baroni T.J."/>
            <person name="Aanen D.K."/>
        </authorList>
    </citation>
    <scope>NUCLEOTIDE SEQUENCE</scope>
    <source>
        <strain evidence="3">AP01</strain>
        <tissue evidence="3">Mycelium</tissue>
    </source>
</reference>
<dbReference type="OrthoDB" id="2564696at2759"/>
<evidence type="ECO:0000256" key="2">
    <source>
        <dbReference type="SAM" id="Phobius"/>
    </source>
</evidence>
<evidence type="ECO:0008006" key="5">
    <source>
        <dbReference type="Google" id="ProtNLM"/>
    </source>
</evidence>
<comment type="caution">
    <text evidence="3">The sequence shown here is derived from an EMBL/GenBank/DDBJ whole genome shotgun (WGS) entry which is preliminary data.</text>
</comment>
<dbReference type="EMBL" id="JABCKV010000005">
    <property type="protein sequence ID" value="KAG5648106.1"/>
    <property type="molecule type" value="Genomic_DNA"/>
</dbReference>
<sequence length="474" mass="51718">MGKSTIEVVVSTLFMLKIFLNTLLSPVTPWWRPIQADVAPLMALSISAVLGLGNLVNCKSATLDASLADLFAAVAFSETTLGRFLRALEMYILILFVMITAFYKVPSEPSRASNDPEKSFIRISEMPQPPLLRANPQRLPPLIISSSIIPRRLSVPANNHERSRRSRHSSWVIPRNSDQRTSGANRVYVEDGGIGTGPAEVRFVHTGSPSPIEEMQKAQVAAEINAEADDTDVHEQLTVSKIPSFTGISISSYYGMERFSNTQYMPPPPGVVARDTDSPVYGLNGIMARIQGQGKLSRPHRSISFSDLLRQQTELDKSIAALRLFSSDDATSALIIPSPPPTASLSLSSYVRYGPKQSKDDSTGSYFGRKPDSASNRSDFSLSIFPEPPAVENELPASTKLERLVGRAQTLRRERTESSQMIPINVTGDDGPLLPASPTQFEGSLRLESAGTQYDATSFIGGESIYAKGLRDLT</sequence>
<dbReference type="Proteomes" id="UP000775547">
    <property type="component" value="Unassembled WGS sequence"/>
</dbReference>
<feature type="transmembrane region" description="Helical" evidence="2">
    <location>
        <begin position="36"/>
        <end position="56"/>
    </location>
</feature>
<evidence type="ECO:0000313" key="3">
    <source>
        <dbReference type="EMBL" id="KAG5648106.1"/>
    </source>
</evidence>
<feature type="transmembrane region" description="Helical" evidence="2">
    <location>
        <begin position="84"/>
        <end position="103"/>
    </location>
</feature>
<dbReference type="AlphaFoldDB" id="A0A9P7KHU9"/>
<protein>
    <recommendedName>
        <fullName evidence="5">Transmembrane protein</fullName>
    </recommendedName>
</protein>
<keyword evidence="2" id="KW-0812">Transmembrane</keyword>
<name>A0A9P7KHU9_9AGAR</name>
<keyword evidence="4" id="KW-1185">Reference proteome</keyword>
<feature type="region of interest" description="Disordered" evidence="1">
    <location>
        <begin position="353"/>
        <end position="378"/>
    </location>
</feature>
<reference evidence="3" key="1">
    <citation type="submission" date="2020-07" db="EMBL/GenBank/DDBJ databases">
        <authorList>
            <person name="Nieuwenhuis M."/>
            <person name="Van De Peppel L.J.J."/>
        </authorList>
    </citation>
    <scope>NUCLEOTIDE SEQUENCE</scope>
    <source>
        <strain evidence="3">AP01</strain>
        <tissue evidence="3">Mycelium</tissue>
    </source>
</reference>
<keyword evidence="2" id="KW-1133">Transmembrane helix</keyword>
<keyword evidence="2" id="KW-0472">Membrane</keyword>
<feature type="region of interest" description="Disordered" evidence="1">
    <location>
        <begin position="155"/>
        <end position="178"/>
    </location>
</feature>
<accession>A0A9P7KHU9</accession>
<feature type="transmembrane region" description="Helical" evidence="2">
    <location>
        <begin position="6"/>
        <end position="24"/>
    </location>
</feature>
<evidence type="ECO:0000256" key="1">
    <source>
        <dbReference type="SAM" id="MobiDB-lite"/>
    </source>
</evidence>
<organism evidence="3 4">
    <name type="scientific">Asterophora parasitica</name>
    <dbReference type="NCBI Taxonomy" id="117018"/>
    <lineage>
        <taxon>Eukaryota</taxon>
        <taxon>Fungi</taxon>
        <taxon>Dikarya</taxon>
        <taxon>Basidiomycota</taxon>
        <taxon>Agaricomycotina</taxon>
        <taxon>Agaricomycetes</taxon>
        <taxon>Agaricomycetidae</taxon>
        <taxon>Agaricales</taxon>
        <taxon>Tricholomatineae</taxon>
        <taxon>Lyophyllaceae</taxon>
        <taxon>Asterophora</taxon>
    </lineage>
</organism>
<evidence type="ECO:0000313" key="4">
    <source>
        <dbReference type="Proteomes" id="UP000775547"/>
    </source>
</evidence>